<feature type="region of interest" description="Disordered" evidence="1">
    <location>
        <begin position="116"/>
        <end position="172"/>
    </location>
</feature>
<proteinExistence type="predicted"/>
<feature type="compositionally biased region" description="Low complexity" evidence="1">
    <location>
        <begin position="137"/>
        <end position="164"/>
    </location>
</feature>
<keyword evidence="3" id="KW-1185">Reference proteome</keyword>
<evidence type="ECO:0000313" key="2">
    <source>
        <dbReference type="EMBL" id="PNE36352.1"/>
    </source>
</evidence>
<dbReference type="Proteomes" id="UP000236047">
    <property type="component" value="Unassembled WGS sequence"/>
</dbReference>
<dbReference type="AlphaFoldDB" id="A0A2N8P5P8"/>
<evidence type="ECO:0000313" key="3">
    <source>
        <dbReference type="Proteomes" id="UP000236047"/>
    </source>
</evidence>
<feature type="compositionally biased region" description="Pro residues" evidence="1">
    <location>
        <begin position="246"/>
        <end position="257"/>
    </location>
</feature>
<reference evidence="3" key="1">
    <citation type="submission" date="2015-09" db="EMBL/GenBank/DDBJ databases">
        <authorList>
            <person name="Graham D.E."/>
            <person name="Mahan K.M."/>
            <person name="Klingeman D.M."/>
            <person name="Fida T."/>
            <person name="Giannone R.J."/>
            <person name="Hettich R.L."/>
            <person name="Parry R.J."/>
            <person name="Spain J.C."/>
        </authorList>
    </citation>
    <scope>NUCLEOTIDE SEQUENCE [LARGE SCALE GENOMIC DNA]</scope>
    <source>
        <strain evidence="3">JCM 4701</strain>
    </source>
</reference>
<evidence type="ECO:0000256" key="1">
    <source>
        <dbReference type="SAM" id="MobiDB-lite"/>
    </source>
</evidence>
<feature type="compositionally biased region" description="Basic and acidic residues" evidence="1">
    <location>
        <begin position="284"/>
        <end position="296"/>
    </location>
</feature>
<sequence>MAMKQFNARTGAPHTVRRSPAGVQKVTEFQEPGYTIIGDHLAQHHELSLGAIGLAVYILSLPEGSQVDIRSLAKRFPEGRDRIAAGLRELERHGYLKRVTKRLDDGRVVTVTISYNNPRATQARQAGEADARPARPPATAQRKASAPPERAAPTAPAPAAKAGPSLPRPRTPQHLTTATALLANLRRDDARLLLPVRDIDRLAPGVAAWLERGVSPEAVRRALSADLPDPVRNPAGLVAHRLTALLPPPLPETPPPPERARSAPAPFHNCEGCERAIRTPGPARRRDCRSNRREDA</sequence>
<name>A0A2N8P5P8_STRNR</name>
<gene>
    <name evidence="2" type="ORF">AOB60_40395</name>
</gene>
<feature type="region of interest" description="Disordered" evidence="1">
    <location>
        <begin position="245"/>
        <end position="296"/>
    </location>
</feature>
<accession>A0A2N8P5P8</accession>
<comment type="caution">
    <text evidence="2">The sequence shown here is derived from an EMBL/GenBank/DDBJ whole genome shotgun (WGS) entry which is preliminary data.</text>
</comment>
<protein>
    <recommendedName>
        <fullName evidence="4">DNA-binding protein</fullName>
    </recommendedName>
</protein>
<evidence type="ECO:0008006" key="4">
    <source>
        <dbReference type="Google" id="ProtNLM"/>
    </source>
</evidence>
<dbReference type="EMBL" id="LJSN01000005">
    <property type="protein sequence ID" value="PNE36352.1"/>
    <property type="molecule type" value="Genomic_DNA"/>
</dbReference>
<feature type="region of interest" description="Disordered" evidence="1">
    <location>
        <begin position="1"/>
        <end position="20"/>
    </location>
</feature>
<organism evidence="2 3">
    <name type="scientific">Streptomyces noursei</name>
    <name type="common">Streptomyces albulus</name>
    <dbReference type="NCBI Taxonomy" id="1971"/>
    <lineage>
        <taxon>Bacteria</taxon>
        <taxon>Bacillati</taxon>
        <taxon>Actinomycetota</taxon>
        <taxon>Actinomycetes</taxon>
        <taxon>Kitasatosporales</taxon>
        <taxon>Streptomycetaceae</taxon>
        <taxon>Streptomyces</taxon>
    </lineage>
</organism>